<dbReference type="AlphaFoldDB" id="A0A514Z6H6"/>
<proteinExistence type="predicted"/>
<sequence>MKKTLIKEVDKFTPVILVLLFFMFCFVLNGLITSNNLKVKHRAQAESFVVNRKISVSVDFEGAYFKPGSTLNKMSISFSPMDLLLMNRDNLALAKFIVLQGLDNRFQVITFIKFIGENKHGTEDALIYFDGLEVYSASTWNKKINAHGWNEKTREKLSAIYEKTSHEYSELCNFVQKNVVA</sequence>
<keyword evidence="3" id="KW-1185">Reference proteome</keyword>
<dbReference type="RefSeq" id="WP_142765784.1">
    <property type="nucleotide sequence ID" value="NZ_CP041356.1"/>
</dbReference>
<dbReference type="KEGG" id="lack:FLP15_01890"/>
<name>A0A514Z6H6_9LACT</name>
<reference evidence="2 3" key="1">
    <citation type="submission" date="2019-07" db="EMBL/GenBank/DDBJ databases">
        <title>Genome sequencing of KACC 19320.</title>
        <authorList>
            <person name="Heo J."/>
            <person name="Kim S.-J."/>
            <person name="Kim J.-S."/>
            <person name="Hong S.-B."/>
            <person name="Kwon S.-W."/>
        </authorList>
    </citation>
    <scope>NUCLEOTIDE SEQUENCE [LARGE SCALE GENOMIC DNA]</scope>
    <source>
        <strain evidence="2 3">KACC 19320</strain>
    </source>
</reference>
<keyword evidence="1" id="KW-0472">Membrane</keyword>
<organism evidence="2 3">
    <name type="scientific">Lactococcus protaetiae</name>
    <dbReference type="NCBI Taxonomy" id="2592653"/>
    <lineage>
        <taxon>Bacteria</taxon>
        <taxon>Bacillati</taxon>
        <taxon>Bacillota</taxon>
        <taxon>Bacilli</taxon>
        <taxon>Lactobacillales</taxon>
        <taxon>Streptococcaceae</taxon>
        <taxon>Lactococcus</taxon>
    </lineage>
</organism>
<evidence type="ECO:0000313" key="2">
    <source>
        <dbReference type="EMBL" id="QDK70153.1"/>
    </source>
</evidence>
<accession>A0A514Z6H6</accession>
<dbReference type="EMBL" id="CP041356">
    <property type="protein sequence ID" value="QDK70153.1"/>
    <property type="molecule type" value="Genomic_DNA"/>
</dbReference>
<protein>
    <submittedName>
        <fullName evidence="2">Uncharacterized protein</fullName>
    </submittedName>
</protein>
<evidence type="ECO:0000313" key="3">
    <source>
        <dbReference type="Proteomes" id="UP000315128"/>
    </source>
</evidence>
<keyword evidence="1" id="KW-1133">Transmembrane helix</keyword>
<keyword evidence="1" id="KW-0812">Transmembrane</keyword>
<gene>
    <name evidence="2" type="ORF">FLP15_01890</name>
</gene>
<feature type="transmembrane region" description="Helical" evidence="1">
    <location>
        <begin position="12"/>
        <end position="32"/>
    </location>
</feature>
<evidence type="ECO:0000256" key="1">
    <source>
        <dbReference type="SAM" id="Phobius"/>
    </source>
</evidence>
<dbReference type="Proteomes" id="UP000315128">
    <property type="component" value="Chromosome"/>
</dbReference>